<sequence>MKVFHYLFLLSFCTPVLLFAQDPASITYTVKLTRVYCDMPIAQDERGPDPRYLINARLQGLGSPIANTILVELDNIQTTGWIDIDDQTVVTGDLVSGHRTINLCNSGIGVVFDDLDAWEEDAGNSDTPDANDDYIITMASIGSLIWRPETLVPNQPNIRIVDGTVFDPDSPFKLEFSVEFEAQNLIQRINISGNIDGEPVADVCAGGQVYMTTQLNNSLSGGYVYYEQSTDNGATWVQYTNSIPTSNSQRISLDGNSMFRAVLGPCLTQAEPVELNQDFVDVMPSILSSDIHISYENPCPGELHGSITLNSIENLRPQDEFRVQLRPSSGIIGNYQPIDNPNLPLVLEDIPRDNYNIIITRLTRDAADLILPACSTFSEDIEIVSRNAPVITTSGIRPTGCEQLTGSIFAAGGNPNHASQVDIMLYHEDDPLTPIAEVMNLSSSTVHEFTGLNPGTYFFTLNDGGGCQQISEHLTIDPVTNRASGTFAPQPGESLMLNCADGTVLVSFAPDDGTGTNQVVLRKLGALPGGGDSQVFRQNISGGGSYTAQLDVGDYVVTFSRFDQPYCSRAYAFSVTAPNPPITIAINELVAPTACDPASGSATVDVAGGAGGYIPMLGGGVLDSATPQTDGSVRYTFTGLLGGDYSFSVTDASNCSATQPVRVPSSTMVSVMAEENSSKLVLDCNGDADGSIQLAGTGIGLTYRLTPPGGTPGAYSDQTLFENLLPGTYLAEVEDQDGCRASQLIEITEPEELEIFDVSYSTRYQCGLPLVDFRIRFSGVPDVGYCNDDATPCAFSIILRDGDPAQAIPLGSTQAVLFTSPTAPVQELLLRDQAPGDYAFQLATVRFNPNGMITCPSNVVPVAAVPPPPLFVEIIGKTDPPCFGDPGGSITVRYGGGDPNEAFRLDVYAAEAPTTTSDPGVIISRYSLPYSLDTTLTMDGLPDPQNSITGASSGTDPSDLYYFARITPSTTYDNGTECTAQSHPPAPAPEDLLQLISPDPMSYTASFTKGLECDGSGAILTVSNMTGGVPPYRFSIVRRIFGQEVPINDVIYDFSPQTSYEISGRYRYYVEMLDANDCLFSLPDGIQPDYSPMRDYELSFTQTLLAREECPPDPADPLRGLLQLKGGLGETVFTFSTQTPGGSIIPVPASVTTADSIILLEDFVPGMVTVQLSNFATGQDCQSFTFEVEALPDPLEAVVEINQGETCLGAADGQVSLRVTGGVAPITFFHNGIVTSIPADQPAVLDILDLQSGNLLVGIEDGNECYIEESIEIAPSPGAISVEVSTTDEGPCQGAGNGTITLNLDGGTGPYQFDWLDDAPGPISIPQNGTVFRDELTRQEYNYRIVDANGCEREGSASPGGRDPLVAQIVDIVQPGCANEGSFTVEIVENSFPASASFTVSINGGAPQSDLSFTGLEEGLYNVQVLDDSGCGPTTPLSVELIREDGNLTAISTPTAPTCNGGDDGQVLVTPDGGVAPYTFSLNGETAVSSNILTGLEAGMYSILVTDAEGCSTTITGEVPSTAGFTASAIPTPPTCFGGNNGTVSVTADDGIPPFEYRLEGSTYQTEELFTGLSSGLYQFSVRDSRGCESDAVSVFVPDGPLVEVIIEDVQTDFCGTNSGSATLSATSAYGNLTYSWPDGQSGPSISDLAEGDYLVTVTDGEQCSATITVHIPGFNDAPTVTVEASSSDSCSQAIGSITLNSTEGTPPYTYTWSDDLLRTGPLAQNLTGGNYSFTVTDINGCFHTSDFFLPGTSSIDGITSVNVESTRCSEANGSISFIPVGGVAPYSYTWADFPAINSPTLTDLAAGDYDVTITDANGCQATETFTVSGSVAPTMSVTTQTDPTCDNNDGSITLAHTGLAEPVTAMWSHDANLTDLTALNLAAGTYDVTLTGDVGCTVSTSVTLNPGEMLATVLSNVNDAVCIDGTGTATVGATNGLAPFTYNWSHAPGVSQESYNNLHAGDYSVTVEDANLCTSVQTFSIGLISGPTAITTTVLTHTTCGLDNGALQATPTGGTPPYTYEWSHDADLEGNTAGELAPGAYTVTVTDANDCSYTESFTIDPSETPVVSLESSTDPDPGLENGSISVTTSGMIAPLTYVWSHDPDLDAPLAEGLANGSYTVTVTGANGCSDDLTVVLDGPDPVVAEITGLMDAICTDDNGTATVTVTTGIAPYSYQWSHAPGQDVNSFDNLSSGSYIVTVSDAVGVTLELDFNIAFVSGPTGLEATTQLHTFCDLDNGILDLTPQGGNGPFTYNWSHDANLAVGEALNLAAGDYSVTATDANGCTIEAVFTIEGSEAPTLTVASQTAPTCGEDNGSIELTFTVLSAPVTASWSHDPLLTDLSASDLAPGDYDITVTGSLGCSAMVSVNLEAQADLAAVVTEVHDAVCTDDNGTATIEILSGVGPFVYNWSHAPAEDQARFDDLAAGDYSVTITDNNGCSEVQIFSIELIEGPTAINQITNLSTICGFDNGILLVAPVGGTAPYTYEWSHDADLAINDARNLSPGDYSVTITDDNDCSISGTFNIGESETPSAVIVDQGEASCGQANGFIRVETEHLSAPLVYEWSHDEALDGPLADDLTSGNYSVTVTGDLGCSVEIQTTISSLEGPSISLQSVESSTCAAADGSITISYDGGGQAPFTYNWSHDPELNDPQANDLVADQYGVTITDATGCSNALLVNVTADITALLPNLSTAPATCAQNDGTASITLGGGAPPFTYEWSHDASLTGPNATNLPEGEHTLTITDANGCSETETFNIQTTEGPSDITVDLQLATICGFDNGILQVAAVGGNPPYTYDWSHDPDLTINDARNLPAGDYSVTITDANSCAISGTYNIGESEIPTAEIAEQGEASCGQANGFIRVETANLTAPYTYEWDHDDDLNAPLAENLTSGDYSVTITGDLGCSAEVQTSISSLDGPSIGLVSTENSTCSAPDGSITISYDGGGQAPFTYKWSHDAELNAPQANGLIAGDYNVTITDATGCTDELQATVTAEVTALLPNFSTAPATCAQNDGTASITLGGGAPPFTYEWSHDASLTGPNATNLPEGEHTLTITDANGCSETETFNIQTTEGPSDITVDLQLATICGFDNGILQVAAVGG</sequence>
<dbReference type="RefSeq" id="WP_147931411.1">
    <property type="nucleotide sequence ID" value="NZ_VOXD01000021.1"/>
</dbReference>
<feature type="signal peptide" evidence="1">
    <location>
        <begin position="1"/>
        <end position="20"/>
    </location>
</feature>
<keyword evidence="1" id="KW-0732">Signal</keyword>
<evidence type="ECO:0000313" key="3">
    <source>
        <dbReference type="Proteomes" id="UP000321907"/>
    </source>
</evidence>
<reference evidence="2 3" key="1">
    <citation type="submission" date="2019-08" db="EMBL/GenBank/DDBJ databases">
        <title>Lewinella sp. strain SSH13 Genome sequencing and assembly.</title>
        <authorList>
            <person name="Kim I."/>
        </authorList>
    </citation>
    <scope>NUCLEOTIDE SEQUENCE [LARGE SCALE GENOMIC DNA]</scope>
    <source>
        <strain evidence="2 3">SSH13</strain>
    </source>
</reference>
<accession>A0A5C7FD31</accession>
<dbReference type="Gene3D" id="2.60.40.740">
    <property type="match status" value="7"/>
</dbReference>
<feature type="non-terminal residue" evidence="2">
    <location>
        <position position="3099"/>
    </location>
</feature>
<protein>
    <recommendedName>
        <fullName evidence="4">T9SS type B sorting domain-containing protein</fullName>
    </recommendedName>
</protein>
<keyword evidence="3" id="KW-1185">Reference proteome</keyword>
<evidence type="ECO:0000313" key="2">
    <source>
        <dbReference type="EMBL" id="TXF88611.1"/>
    </source>
</evidence>
<name>A0A5C7FD31_9BACT</name>
<feature type="chain" id="PRO_5022672483" description="T9SS type B sorting domain-containing protein" evidence="1">
    <location>
        <begin position="21"/>
        <end position="3099"/>
    </location>
</feature>
<comment type="caution">
    <text evidence="2">The sequence shown here is derived from an EMBL/GenBank/DDBJ whole genome shotgun (WGS) entry which is preliminary data.</text>
</comment>
<dbReference type="EMBL" id="VOXD01000021">
    <property type="protein sequence ID" value="TXF88611.1"/>
    <property type="molecule type" value="Genomic_DNA"/>
</dbReference>
<dbReference type="Pfam" id="PF13573">
    <property type="entry name" value="SprB"/>
    <property type="match status" value="11"/>
</dbReference>
<dbReference type="Proteomes" id="UP000321907">
    <property type="component" value="Unassembled WGS sequence"/>
</dbReference>
<proteinExistence type="predicted"/>
<evidence type="ECO:0000256" key="1">
    <source>
        <dbReference type="SAM" id="SignalP"/>
    </source>
</evidence>
<organism evidence="2 3">
    <name type="scientific">Neolewinella aurantiaca</name>
    <dbReference type="NCBI Taxonomy" id="2602767"/>
    <lineage>
        <taxon>Bacteria</taxon>
        <taxon>Pseudomonadati</taxon>
        <taxon>Bacteroidota</taxon>
        <taxon>Saprospiria</taxon>
        <taxon>Saprospirales</taxon>
        <taxon>Lewinellaceae</taxon>
        <taxon>Neolewinella</taxon>
    </lineage>
</organism>
<dbReference type="OrthoDB" id="7794186at2"/>
<dbReference type="InterPro" id="IPR025667">
    <property type="entry name" value="SprB_repeat"/>
</dbReference>
<evidence type="ECO:0008006" key="4">
    <source>
        <dbReference type="Google" id="ProtNLM"/>
    </source>
</evidence>
<gene>
    <name evidence="2" type="ORF">FUA23_14185</name>
</gene>